<reference evidence="1 2" key="1">
    <citation type="submission" date="2020-03" db="EMBL/GenBank/DDBJ databases">
        <title>Genomic Encyclopedia of Type Strains, Phase IV (KMG-V): Genome sequencing to study the core and pangenomes of soil and plant-associated prokaryotes.</title>
        <authorList>
            <person name="Whitman W."/>
        </authorList>
    </citation>
    <scope>NUCLEOTIDE SEQUENCE [LARGE SCALE GENOMIC DNA]</scope>
    <source>
        <strain evidence="1 2">1B</strain>
    </source>
</reference>
<proteinExistence type="predicted"/>
<accession>A0ABX1HM01</accession>
<organism evidence="1 2">
    <name type="scientific">Hymenobacter artigasi</name>
    <dbReference type="NCBI Taxonomy" id="2719616"/>
    <lineage>
        <taxon>Bacteria</taxon>
        <taxon>Pseudomonadati</taxon>
        <taxon>Bacteroidota</taxon>
        <taxon>Cytophagia</taxon>
        <taxon>Cytophagales</taxon>
        <taxon>Hymenobacteraceae</taxon>
        <taxon>Hymenobacter</taxon>
    </lineage>
</organism>
<dbReference type="NCBIfam" id="TIGR04255">
    <property type="entry name" value="sporadTIGR04255"/>
    <property type="match status" value="1"/>
</dbReference>
<dbReference type="EMBL" id="JAAVTK010000008">
    <property type="protein sequence ID" value="NKI90167.1"/>
    <property type="molecule type" value="Genomic_DNA"/>
</dbReference>
<dbReference type="RefSeq" id="WP_168673781.1">
    <property type="nucleotide sequence ID" value="NZ_JAAVTK010000008.1"/>
</dbReference>
<sequence>MEFQNHFLREALCAFRYEVDSAHSEPPVEYFHRFYTTLKQDGFTSQGQQPFELTIRVDTSGDPDSIKHELSKGHPSMVLRNETTGYAIIIGVGVLSFNCLKPYPGWEVFLSELVNHYLPIYKQLAIKQELRAAQMAYINEFDLEPGEVAHDYLSHLPQLTELAGAQDAGHAAQSHFHFPPTTTVTLQTRVLVGQPGTLTRVVLECNATTTPDSDDADELALATKAHAAARAAFMSVASSKFKSSIA</sequence>
<comment type="caution">
    <text evidence="1">The sequence shown here is derived from an EMBL/GenBank/DDBJ whole genome shotgun (WGS) entry which is preliminary data.</text>
</comment>
<gene>
    <name evidence="1" type="ORF">HBN54_002767</name>
</gene>
<keyword evidence="2" id="KW-1185">Reference proteome</keyword>
<evidence type="ECO:0000313" key="1">
    <source>
        <dbReference type="EMBL" id="NKI90167.1"/>
    </source>
</evidence>
<protein>
    <submittedName>
        <fullName evidence="1">Uncharacterized protein (TIGR04255 family)</fullName>
    </submittedName>
</protein>
<dbReference type="Proteomes" id="UP000717634">
    <property type="component" value="Unassembled WGS sequence"/>
</dbReference>
<evidence type="ECO:0000313" key="2">
    <source>
        <dbReference type="Proteomes" id="UP000717634"/>
    </source>
</evidence>
<dbReference type="InterPro" id="IPR026349">
    <property type="entry name" value="CHP04255"/>
</dbReference>
<name>A0ABX1HM01_9BACT</name>